<name>A0ABQ8R087_FUSEQ</name>
<keyword evidence="1" id="KW-0472">Membrane</keyword>
<dbReference type="Proteomes" id="UP001152024">
    <property type="component" value="Unassembled WGS sequence"/>
</dbReference>
<accession>A0ABQ8R087</accession>
<feature type="transmembrane region" description="Helical" evidence="1">
    <location>
        <begin position="464"/>
        <end position="487"/>
    </location>
</feature>
<proteinExistence type="predicted"/>
<feature type="transmembrane region" description="Helical" evidence="1">
    <location>
        <begin position="135"/>
        <end position="155"/>
    </location>
</feature>
<keyword evidence="3" id="KW-1185">Reference proteome</keyword>
<keyword evidence="1" id="KW-1133">Transmembrane helix</keyword>
<evidence type="ECO:0000313" key="2">
    <source>
        <dbReference type="EMBL" id="KAJ4118885.1"/>
    </source>
</evidence>
<protein>
    <submittedName>
        <fullName evidence="2">Uncharacterized protein</fullName>
    </submittedName>
</protein>
<feature type="transmembrane region" description="Helical" evidence="1">
    <location>
        <begin position="25"/>
        <end position="47"/>
    </location>
</feature>
<sequence length="550" mass="61070">MSFVRMEEEIRLTGLQASRTATWKYLISIFLRWLVTLLLSLAIWKILRFYSDEMVIMAKPATRDFNVWITGLTIALGLAFANSLDKLARDTRWWILSRRHRSRRKVEAILEAENIVAVLRMAFTSRRITIHITAFSWFLVFMTSQIGLAVLGLFYSVDTSNRLALQVQPGNVSIANMSSVQPLGFNFSESQSRSDQEYAANMYGAMSFTFNTGARTNEPEIGDLRLASDPVLFCDLDGCDFVFLESSVPSDPEEDLADMASWQPIMITTNRRMSISTKCESYSVISGGDGSTTDMEYLMNTTDNNSQERLRIKVPLAVETDQTTFMTNTSTNCGPGCSSLTALETSAKDPWFYSCNTTVGPVINGKIEQHGVPESVRLLAAQAIALQGFSVNSTLSNSDLQYQIYPAQSPFGAPLQGMAQAMELKMSRFAAGVIAMVAKVNPEIVVDGLPPTKGSSLNVEHWDYVWFVLASILSFQFLFSVVVAFMATRTVIPPEGATSMAKVLHAMAASESSSATEWIYRSRMISADGVYDLYLEGRPRSRRDGKSIHS</sequence>
<gene>
    <name evidence="2" type="ORF">NW768_010624</name>
</gene>
<feature type="transmembrane region" description="Helical" evidence="1">
    <location>
        <begin position="67"/>
        <end position="85"/>
    </location>
</feature>
<reference evidence="2" key="1">
    <citation type="submission" date="2022-09" db="EMBL/GenBank/DDBJ databases">
        <title>Fusarium specimens isolated from Avocado Roots.</title>
        <authorList>
            <person name="Stajich J."/>
            <person name="Roper C."/>
            <person name="Heimlech-Rivalta G."/>
        </authorList>
    </citation>
    <scope>NUCLEOTIDE SEQUENCE</scope>
    <source>
        <strain evidence="2">CF00095</strain>
    </source>
</reference>
<keyword evidence="1" id="KW-0812">Transmembrane</keyword>
<dbReference type="EMBL" id="JAOQBH010000022">
    <property type="protein sequence ID" value="KAJ4118885.1"/>
    <property type="molecule type" value="Genomic_DNA"/>
</dbReference>
<organism evidence="2 3">
    <name type="scientific">Fusarium equiseti</name>
    <name type="common">Fusarium scirpi</name>
    <dbReference type="NCBI Taxonomy" id="61235"/>
    <lineage>
        <taxon>Eukaryota</taxon>
        <taxon>Fungi</taxon>
        <taxon>Dikarya</taxon>
        <taxon>Ascomycota</taxon>
        <taxon>Pezizomycotina</taxon>
        <taxon>Sordariomycetes</taxon>
        <taxon>Hypocreomycetidae</taxon>
        <taxon>Hypocreales</taxon>
        <taxon>Nectriaceae</taxon>
        <taxon>Fusarium</taxon>
        <taxon>Fusarium incarnatum-equiseti species complex</taxon>
    </lineage>
</organism>
<evidence type="ECO:0000256" key="1">
    <source>
        <dbReference type="SAM" id="Phobius"/>
    </source>
</evidence>
<comment type="caution">
    <text evidence="2">The sequence shown here is derived from an EMBL/GenBank/DDBJ whole genome shotgun (WGS) entry which is preliminary data.</text>
</comment>
<evidence type="ECO:0000313" key="3">
    <source>
        <dbReference type="Proteomes" id="UP001152024"/>
    </source>
</evidence>